<keyword evidence="2" id="KW-1185">Reference proteome</keyword>
<proteinExistence type="predicted"/>
<name>A0ACB9R4M4_9MYRT</name>
<comment type="caution">
    <text evidence="1">The sequence shown here is derived from an EMBL/GenBank/DDBJ whole genome shotgun (WGS) entry which is preliminary data.</text>
</comment>
<dbReference type="Proteomes" id="UP001057402">
    <property type="component" value="Chromosome 4"/>
</dbReference>
<evidence type="ECO:0000313" key="2">
    <source>
        <dbReference type="Proteomes" id="UP001057402"/>
    </source>
</evidence>
<gene>
    <name evidence="1" type="ORF">MLD38_011573</name>
</gene>
<protein>
    <submittedName>
        <fullName evidence="1">Uncharacterized protein</fullName>
    </submittedName>
</protein>
<sequence length="277" mass="30293">MRCSSKSSVVVLAMTIEMKNVRRLCPHQEHGDRRLQVPRHGIRQLQSRWADGPAYITQCRNQTNRCYVYNLAISGQRGSLFWHAHISRGSGPPSMDPSSSFPSAMLHTCSLRLTRRIEQGGWFNADPKTVIAEALQIGGGPNYDIPTDTYKLKAKTYPLHLINAALSGEPFFVIANHSLTVINVDAIYVKPFATDLTVISPGQRTNVLLSTEPGPQKSSYVMAVSLYFTGQRTINNTTAAAILEYVTSPASSASSNSSSIPKSLTLLLPPHPAVKAT</sequence>
<evidence type="ECO:0000313" key="1">
    <source>
        <dbReference type="EMBL" id="KAI4373448.1"/>
    </source>
</evidence>
<reference evidence="2" key="1">
    <citation type="journal article" date="2023" name="Front. Plant Sci.">
        <title>Chromosomal-level genome assembly of Melastoma candidum provides insights into trichome evolution.</title>
        <authorList>
            <person name="Zhong Y."/>
            <person name="Wu W."/>
            <person name="Sun C."/>
            <person name="Zou P."/>
            <person name="Liu Y."/>
            <person name="Dai S."/>
            <person name="Zhou R."/>
        </authorList>
    </citation>
    <scope>NUCLEOTIDE SEQUENCE [LARGE SCALE GENOMIC DNA]</scope>
</reference>
<accession>A0ACB9R4M4</accession>
<organism evidence="1 2">
    <name type="scientific">Melastoma candidum</name>
    <dbReference type="NCBI Taxonomy" id="119954"/>
    <lineage>
        <taxon>Eukaryota</taxon>
        <taxon>Viridiplantae</taxon>
        <taxon>Streptophyta</taxon>
        <taxon>Embryophyta</taxon>
        <taxon>Tracheophyta</taxon>
        <taxon>Spermatophyta</taxon>
        <taxon>Magnoliopsida</taxon>
        <taxon>eudicotyledons</taxon>
        <taxon>Gunneridae</taxon>
        <taxon>Pentapetalae</taxon>
        <taxon>rosids</taxon>
        <taxon>malvids</taxon>
        <taxon>Myrtales</taxon>
        <taxon>Melastomataceae</taxon>
        <taxon>Melastomatoideae</taxon>
        <taxon>Melastomateae</taxon>
        <taxon>Melastoma</taxon>
    </lineage>
</organism>
<dbReference type="EMBL" id="CM042883">
    <property type="protein sequence ID" value="KAI4373448.1"/>
    <property type="molecule type" value="Genomic_DNA"/>
</dbReference>